<gene>
    <name evidence="1" type="ordered locus">TEQUI_0316</name>
</gene>
<reference evidence="1 2" key="1">
    <citation type="journal article" date="2011" name="J. Bacteriol.">
        <title>Genome sequence of Taylorella equigenitalis MCE9, the causative agent of contagious equine metritis.</title>
        <authorList>
            <person name="Hebert L."/>
            <person name="Moumen B."/>
            <person name="Duquesne F."/>
            <person name="Breuil M.F."/>
            <person name="Laugier C."/>
            <person name="Batto J.M."/>
            <person name="Renault P."/>
            <person name="Petry S."/>
        </authorList>
    </citation>
    <scope>NUCLEOTIDE SEQUENCE [LARGE SCALE GENOMIC DNA]</scope>
    <source>
        <strain evidence="1 2">MCE9</strain>
    </source>
</reference>
<protein>
    <submittedName>
        <fullName evidence="1">Uncharacterized protein</fullName>
    </submittedName>
</protein>
<sequence>MLHWYGHFRIASFGQHSRVKRGNLYLEQLQEACIKGYPSEYAGRRLELISNN</sequence>
<name>A0A654KFQ3_TAYEM</name>
<dbReference type="KEGG" id="teq:TEQUI_0316"/>
<proteinExistence type="predicted"/>
<accession>A0A654KFQ3</accession>
<dbReference type="Proteomes" id="UP000007472">
    <property type="component" value="Chromosome"/>
</dbReference>
<organism evidence="1 2">
    <name type="scientific">Taylorella equigenitalis (strain MCE9)</name>
    <dbReference type="NCBI Taxonomy" id="937774"/>
    <lineage>
        <taxon>Bacteria</taxon>
        <taxon>Pseudomonadati</taxon>
        <taxon>Pseudomonadota</taxon>
        <taxon>Betaproteobacteria</taxon>
        <taxon>Burkholderiales</taxon>
        <taxon>Alcaligenaceae</taxon>
        <taxon>Taylorella</taxon>
    </lineage>
</organism>
<evidence type="ECO:0000313" key="1">
    <source>
        <dbReference type="EMBL" id="ADU91263.1"/>
    </source>
</evidence>
<evidence type="ECO:0000313" key="2">
    <source>
        <dbReference type="Proteomes" id="UP000007472"/>
    </source>
</evidence>
<dbReference type="AlphaFoldDB" id="A0A654KFQ3"/>
<dbReference type="EMBL" id="CP002456">
    <property type="protein sequence ID" value="ADU91263.1"/>
    <property type="molecule type" value="Genomic_DNA"/>
</dbReference>